<proteinExistence type="predicted"/>
<dbReference type="EMBL" id="MLJW01002080">
    <property type="protein sequence ID" value="OIQ75712.1"/>
    <property type="molecule type" value="Genomic_DNA"/>
</dbReference>
<reference evidence="1" key="1">
    <citation type="submission" date="2016-10" db="EMBL/GenBank/DDBJ databases">
        <title>Sequence of Gallionella enrichment culture.</title>
        <authorList>
            <person name="Poehlein A."/>
            <person name="Muehling M."/>
            <person name="Daniel R."/>
        </authorList>
    </citation>
    <scope>NUCLEOTIDE SEQUENCE</scope>
</reference>
<sequence length="65" mass="7186">MSTPKCCLIERTQARWAKMESIDRPSSSQFIDLKVSASRAKPMNSVVHTGVKSAGCENRISHLPL</sequence>
<gene>
    <name evidence="1" type="ORF">GALL_426190</name>
</gene>
<organism evidence="1">
    <name type="scientific">mine drainage metagenome</name>
    <dbReference type="NCBI Taxonomy" id="410659"/>
    <lineage>
        <taxon>unclassified sequences</taxon>
        <taxon>metagenomes</taxon>
        <taxon>ecological metagenomes</taxon>
    </lineage>
</organism>
<accession>A0A1J5PXU1</accession>
<comment type="caution">
    <text evidence="1">The sequence shown here is derived from an EMBL/GenBank/DDBJ whole genome shotgun (WGS) entry which is preliminary data.</text>
</comment>
<evidence type="ECO:0000313" key="1">
    <source>
        <dbReference type="EMBL" id="OIQ75712.1"/>
    </source>
</evidence>
<protein>
    <submittedName>
        <fullName evidence="1">Uncharacterized protein</fullName>
    </submittedName>
</protein>
<name>A0A1J5PXU1_9ZZZZ</name>
<dbReference type="AlphaFoldDB" id="A0A1J5PXU1"/>